<dbReference type="RefSeq" id="WP_343334701.1">
    <property type="nucleotide sequence ID" value="NZ_JAPOHD010000055.1"/>
</dbReference>
<dbReference type="Gene3D" id="2.60.40.1180">
    <property type="entry name" value="Golgi alpha-mannosidase II"/>
    <property type="match status" value="1"/>
</dbReference>
<dbReference type="GO" id="GO:0004559">
    <property type="term" value="F:alpha-mannosidase activity"/>
    <property type="evidence" value="ECO:0007669"/>
    <property type="project" value="InterPro"/>
</dbReference>
<dbReference type="InterPro" id="IPR011330">
    <property type="entry name" value="Glyco_hydro/deAcase_b/a-brl"/>
</dbReference>
<comment type="caution">
    <text evidence="5">The sequence shown here is derived from an EMBL/GenBank/DDBJ whole genome shotgun (WGS) entry which is preliminary data.</text>
</comment>
<dbReference type="GO" id="GO:0006013">
    <property type="term" value="P:mannose metabolic process"/>
    <property type="evidence" value="ECO:0007669"/>
    <property type="project" value="InterPro"/>
</dbReference>
<dbReference type="InterPro" id="IPR041147">
    <property type="entry name" value="GH38_C"/>
</dbReference>
<proteinExistence type="predicted"/>
<dbReference type="GO" id="GO:0009313">
    <property type="term" value="P:oligosaccharide catabolic process"/>
    <property type="evidence" value="ECO:0007669"/>
    <property type="project" value="TreeGrafter"/>
</dbReference>
<dbReference type="Pfam" id="PF01074">
    <property type="entry name" value="Glyco_hydro_38N"/>
    <property type="match status" value="1"/>
</dbReference>
<gene>
    <name evidence="5" type="ORF">OU798_18645</name>
</gene>
<keyword evidence="1" id="KW-0732">Signal</keyword>
<evidence type="ECO:0000259" key="4">
    <source>
        <dbReference type="Pfam" id="PF17677"/>
    </source>
</evidence>
<dbReference type="Proteomes" id="UP001145087">
    <property type="component" value="Unassembled WGS sequence"/>
</dbReference>
<feature type="domain" description="Glycoside hydrolase family 38 N-terminal" evidence="2">
    <location>
        <begin position="337"/>
        <end position="599"/>
    </location>
</feature>
<dbReference type="Gene3D" id="2.70.98.30">
    <property type="entry name" value="Golgi alpha-mannosidase II, domain 4"/>
    <property type="match status" value="1"/>
</dbReference>
<keyword evidence="6" id="KW-1185">Reference proteome</keyword>
<protein>
    <submittedName>
        <fullName evidence="5">Glycosyl hydrolase-related protein</fullName>
    </submittedName>
</protein>
<feature type="domain" description="Glycosyl hydrolases family 38 C-terminal" evidence="4">
    <location>
        <begin position="1106"/>
        <end position="1177"/>
    </location>
</feature>
<dbReference type="PANTHER" id="PTHR46017">
    <property type="entry name" value="ALPHA-MANNOSIDASE 2C1"/>
    <property type="match status" value="1"/>
</dbReference>
<feature type="signal peptide" evidence="1">
    <location>
        <begin position="1"/>
        <end position="21"/>
    </location>
</feature>
<accession>A0A9X3FFU1</accession>
<reference evidence="5" key="1">
    <citation type="submission" date="2022-11" db="EMBL/GenBank/DDBJ databases">
        <title>Marilongibacter aestuarii gen. nov., sp. nov., isolated from tidal flat sediment.</title>
        <authorList>
            <person name="Jiayan W."/>
        </authorList>
    </citation>
    <scope>NUCLEOTIDE SEQUENCE</scope>
    <source>
        <strain evidence="5">Z1-6</strain>
    </source>
</reference>
<name>A0A9X3FFU1_9BACT</name>
<dbReference type="Pfam" id="PF07748">
    <property type="entry name" value="Glyco_hydro_38C"/>
    <property type="match status" value="1"/>
</dbReference>
<dbReference type="GO" id="GO:0030246">
    <property type="term" value="F:carbohydrate binding"/>
    <property type="evidence" value="ECO:0007669"/>
    <property type="project" value="InterPro"/>
</dbReference>
<dbReference type="EMBL" id="JAPOHD010000055">
    <property type="protein sequence ID" value="MCY1722375.1"/>
    <property type="molecule type" value="Genomic_DNA"/>
</dbReference>
<dbReference type="AlphaFoldDB" id="A0A9X3FFU1"/>
<dbReference type="InterPro" id="IPR000602">
    <property type="entry name" value="Glyco_hydro_38_N"/>
</dbReference>
<dbReference type="InterPro" id="IPR013780">
    <property type="entry name" value="Glyco_hydro_b"/>
</dbReference>
<dbReference type="InterPro" id="IPR011013">
    <property type="entry name" value="Gal_mutarotase_sf_dom"/>
</dbReference>
<dbReference type="InterPro" id="IPR027291">
    <property type="entry name" value="Glyco_hydro_38_N_sf"/>
</dbReference>
<dbReference type="Gene3D" id="3.20.110.10">
    <property type="entry name" value="Glycoside hydrolase 38, N terminal domain"/>
    <property type="match status" value="1"/>
</dbReference>
<feature type="chain" id="PRO_5040851567" evidence="1">
    <location>
        <begin position="22"/>
        <end position="1182"/>
    </location>
</feature>
<sequence>MKLKQLLIAALFFLAGSTVLAQSDQTRELFDLAAKSKNWLEGFQKNIGKNEFSYHSFRNDVSESLITRCKDGKMTIEWATEIVPENFSESKAGFLWIASFDLTPENLIFDVYINGEKRFELPTTVLQNWTIDSNGGQLSYLTMETDQHGDVTGYMAMEIPKSWLRKGESQIIKIVGRANDSNVWLIVFQADDALKFLHNSIEQDVWMELVLEKTGNKLNASILAPFHLADKTLDYSSGNKTGKIELYKEGDFATGSFTLPASALTKSFELTDPKGSVFIADLLGEPYKSTKLLAKTILLNESSRIGDKVQMKARRNYKPKTVSSMLALSDSHLAKGKIFLMNSSHQDIAWMDSPEKCVVERDTMLLTPLFEMAQKNPKYRFDVEDALMIKEFIERHPDKKELVKQLLNDGRISCGSTYTQPYEEMHSGESLARQFYFGAKWLKDEFDYDANVYWNEDVPGRTLQMMQIMRKAGTKYMMISRHERGLYNWYSPDGSFITAFTPGHYANAFTPLQKKIHEAAQFLASSSLDWAEYYAPENNTPVIPLLSDWDMSPAKDYSHLIRQWENIDELQKEDGSYVSAKLPKFEIASTPEFFNALSAANPNLVEIKGERPAVWLYIHGPSHQKALKAKRASDILLTQAEKFATANAMVDGSFNNYPTQQINAAWEANIYPDHGWGGKHGDITDALFLSKYEFAKTEAEKVLNQSLYELSAKVKTDSEKGRPLIVFNSLNWIRNDVVSTDVQFAESDAFSLNLYNTEGTATNIQLTDIERYSNGSIKRATINFIAENVPSIGYKTYYLKPSQQEISKKEIPFIDEVENDFYKLKFSNGGLSSIFDKKLKQELVDGSKFVAGEVFTMRSEGNGAGEFDAIQQPHMQGFDKTGNYKTRWSVEENGPVFSTYKYRQQLKNAVVEQRVILYHTEKRIDFETALLNWEGELYREFRLALPLNMTDGQVVYEVPFGVVEVGKDELEGAAGERYTMPCKDFHPRGIENWISSSNSDFGITMSSSVVAADWIDPTDNPVDNQILQPILLASRKSCHWEGNDYLQTGNHYFKFSVTSHQPGWKNGAEFGRAANEKLHAVWTDNTFTNASLPESQSFFNVNQKHVLVSTVKKAEDSEDIVVRLTDLEGKDKMLNFSSYKTIKQAKQTNLIEYELLPLDVINGGVRCKLGHHSIETIKLNIN</sequence>
<keyword evidence="5" id="KW-0378">Hydrolase</keyword>
<feature type="domain" description="Glycosyl hydrolase family 38 C-terminal" evidence="3">
    <location>
        <begin position="817"/>
        <end position="1003"/>
    </location>
</feature>
<evidence type="ECO:0000313" key="5">
    <source>
        <dbReference type="EMBL" id="MCY1722375.1"/>
    </source>
</evidence>
<dbReference type="InterPro" id="IPR011682">
    <property type="entry name" value="Glyco_hydro_38_C"/>
</dbReference>
<organism evidence="5 6">
    <name type="scientific">Draconibacterium aestuarii</name>
    <dbReference type="NCBI Taxonomy" id="2998507"/>
    <lineage>
        <taxon>Bacteria</taxon>
        <taxon>Pseudomonadati</taxon>
        <taxon>Bacteroidota</taxon>
        <taxon>Bacteroidia</taxon>
        <taxon>Marinilabiliales</taxon>
        <taxon>Prolixibacteraceae</taxon>
        <taxon>Draconibacterium</taxon>
    </lineage>
</organism>
<dbReference type="Pfam" id="PF17677">
    <property type="entry name" value="Glyco_hydro38C2"/>
    <property type="match status" value="1"/>
</dbReference>
<evidence type="ECO:0000259" key="3">
    <source>
        <dbReference type="Pfam" id="PF07748"/>
    </source>
</evidence>
<dbReference type="PANTHER" id="PTHR46017:SF1">
    <property type="entry name" value="ALPHA-MANNOSIDASE 2C1"/>
    <property type="match status" value="1"/>
</dbReference>
<dbReference type="SUPFAM" id="SSF88713">
    <property type="entry name" value="Glycoside hydrolase/deacetylase"/>
    <property type="match status" value="1"/>
</dbReference>
<dbReference type="Gene3D" id="2.60.40.2220">
    <property type="match status" value="1"/>
</dbReference>
<evidence type="ECO:0000313" key="6">
    <source>
        <dbReference type="Proteomes" id="UP001145087"/>
    </source>
</evidence>
<dbReference type="SUPFAM" id="SSF74650">
    <property type="entry name" value="Galactose mutarotase-like"/>
    <property type="match status" value="1"/>
</dbReference>
<evidence type="ECO:0000259" key="2">
    <source>
        <dbReference type="Pfam" id="PF01074"/>
    </source>
</evidence>
<evidence type="ECO:0000256" key="1">
    <source>
        <dbReference type="SAM" id="SignalP"/>
    </source>
</evidence>